<comment type="similarity">
    <text evidence="1">Belongs to the TTC21 family.</text>
</comment>
<organism evidence="9 10">
    <name type="scientific">Teladorsagia circumcincta</name>
    <name type="common">Brown stomach worm</name>
    <name type="synonym">Ostertagia circumcincta</name>
    <dbReference type="NCBI Taxonomy" id="45464"/>
    <lineage>
        <taxon>Eukaryota</taxon>
        <taxon>Metazoa</taxon>
        <taxon>Ecdysozoa</taxon>
        <taxon>Nematoda</taxon>
        <taxon>Chromadorea</taxon>
        <taxon>Rhabditida</taxon>
        <taxon>Rhabditina</taxon>
        <taxon>Rhabditomorpha</taxon>
        <taxon>Strongyloidea</taxon>
        <taxon>Trichostrongylidae</taxon>
        <taxon>Teladorsagia</taxon>
    </lineage>
</organism>
<dbReference type="Pfam" id="PF13176">
    <property type="entry name" value="TPR_7"/>
    <property type="match status" value="1"/>
</dbReference>
<dbReference type="Pfam" id="PF25068">
    <property type="entry name" value="ARM_TT21_4th"/>
    <property type="match status" value="1"/>
</dbReference>
<evidence type="ECO:0000256" key="4">
    <source>
        <dbReference type="PROSITE-ProRule" id="PRU00339"/>
    </source>
</evidence>
<dbReference type="InterPro" id="IPR040364">
    <property type="entry name" value="TTC21A/TTC21B"/>
</dbReference>
<dbReference type="PROSITE" id="PS50005">
    <property type="entry name" value="TPR"/>
    <property type="match status" value="1"/>
</dbReference>
<feature type="domain" description="Tetratricopeptide repeat protein 21A/21B fifth ARM repeats" evidence="7">
    <location>
        <begin position="596"/>
        <end position="712"/>
    </location>
</feature>
<dbReference type="Pfam" id="PF25060">
    <property type="entry name" value="ARM_TT21_2nd"/>
    <property type="match status" value="1"/>
</dbReference>
<dbReference type="PANTHER" id="PTHR14699:SF0">
    <property type="entry name" value="TETRATRICOPEPTIDE REPEAT PROTEIN 21 HOMOLOG"/>
    <property type="match status" value="1"/>
</dbReference>
<dbReference type="InterPro" id="IPR011990">
    <property type="entry name" value="TPR-like_helical_dom_sf"/>
</dbReference>
<dbReference type="GO" id="GO:0005929">
    <property type="term" value="C:cilium"/>
    <property type="evidence" value="ECO:0007669"/>
    <property type="project" value="GOC"/>
</dbReference>
<dbReference type="InterPro" id="IPR056832">
    <property type="entry name" value="ARM_TT21_2nd"/>
</dbReference>
<dbReference type="GO" id="GO:0035721">
    <property type="term" value="P:intraciliary retrograde transport"/>
    <property type="evidence" value="ECO:0007669"/>
    <property type="project" value="TreeGrafter"/>
</dbReference>
<evidence type="ECO:0000256" key="3">
    <source>
        <dbReference type="ARBA" id="ARBA00022803"/>
    </source>
</evidence>
<evidence type="ECO:0000259" key="8">
    <source>
        <dbReference type="Pfam" id="PF25068"/>
    </source>
</evidence>
<dbReference type="GO" id="GO:0061512">
    <property type="term" value="P:protein localization to cilium"/>
    <property type="evidence" value="ECO:0007669"/>
    <property type="project" value="TreeGrafter"/>
</dbReference>
<evidence type="ECO:0000313" key="10">
    <source>
        <dbReference type="Proteomes" id="UP000230423"/>
    </source>
</evidence>
<name>A0A2G9UPQ5_TELCI</name>
<sequence>MTQDETSTSGCQTGLGLDMSLDDRSKRSWLGRELAAKGTNKVLNALFVRINQTVLVAIAPPGVTLSNLMNGKVDDASAQLTFMKEANPNISNYPIYHFAEAVIAKNKKNSFEQFMQMINDAIIVHFDKIQGIPFGVDYLRALDADFLMGIVYQLMDYAPLVPLKTPDETLKTTERILKIIIENSPGISQAYFILARCLFLHSEWDVADRMIEECLQKNETNADAYLLRAEIKLMKGQVTDADSCLNTGLSFNFSVRDSSLFHLIKAKVHKQRNELEKAADLLKAGLKLPQKERSTNLLTRREGGDGQRISIQLELIDCLQMMKQTHEAERVMTEALELWKGKPEEQQLLLMNAQLHVSKGDVDGALAILNTVQPGQPNYYAARIKMAEIYLEEKRDKMMFTVCYKELLKSAPTAATYALLGDAYMSVQEPDRAIEVYEMALKMQSKDMALTEKIGEAYVLCHLYSKAVNFYESVMNSTKDKRMRLKLADLLHRLGNTEKCMRILRQPLDEEPNPTGQRHFFFRGRISAFAIRDEISMCKKSTNEVVGTKRFRHKSASEKGDLKTILALASRYMNINRLAECKQMCEMALAIDRNNDEATLMVADMLYTNNDTDKAIVYFAQLLEKYPNHYHALARCLELAWRSGHVDQADKYLRKAIENNPRASVDAGYSYCKGLHEWYSGEPNAALQAFNRARRDLEWGERALYNMIEIVLNPDNEIIGGEVLDHADDRGDEADREMAAKTAERFLKEVTFKNNNSKYILMENSILVASGVRSNVQKALDRLLPIVGNEGEKVSSVGAVLVVARAYMLMKQTPKAKAMLKRVVGHPWSLEDADYLEKCWLLLADLYINQNKSEQANTILRTVLQHNASSIKAFEFLGYLREREQKFNDAAANYDDAWKLSRMRNPAIG</sequence>
<keyword evidence="3 4" id="KW-0802">TPR repeat</keyword>
<dbReference type="OrthoDB" id="10259630at2759"/>
<proteinExistence type="inferred from homology"/>
<dbReference type="AlphaFoldDB" id="A0A2G9UPQ5"/>
<dbReference type="Pfam" id="PF25064">
    <property type="entry name" value="ARM_TT21_5th"/>
    <property type="match status" value="1"/>
</dbReference>
<dbReference type="InterPro" id="IPR056836">
    <property type="entry name" value="ARM_TT21_4th"/>
</dbReference>
<dbReference type="InterPro" id="IPR056834">
    <property type="entry name" value="ARM_TT21_C"/>
</dbReference>
<keyword evidence="10" id="KW-1185">Reference proteome</keyword>
<reference evidence="9 10" key="1">
    <citation type="submission" date="2015-09" db="EMBL/GenBank/DDBJ databases">
        <title>Draft genome of the parasitic nematode Teladorsagia circumcincta isolate WARC Sus (inbred).</title>
        <authorList>
            <person name="Mitreva M."/>
        </authorList>
    </citation>
    <scope>NUCLEOTIDE SEQUENCE [LARGE SCALE GENOMIC DNA]</scope>
    <source>
        <strain evidence="9 10">S</strain>
    </source>
</reference>
<feature type="domain" description="Tetratricopeptide repeat protein 21A/21B fourth ARM" evidence="8">
    <location>
        <begin position="450"/>
        <end position="514"/>
    </location>
</feature>
<dbReference type="Pfam" id="PF25058">
    <property type="entry name" value="ARM_TT21"/>
    <property type="match status" value="1"/>
</dbReference>
<protein>
    <submittedName>
        <fullName evidence="9">Tetratricopeptide repeat protein</fullName>
    </submittedName>
</protein>
<dbReference type="Proteomes" id="UP000230423">
    <property type="component" value="Unassembled WGS sequence"/>
</dbReference>
<dbReference type="InterPro" id="IPR056835">
    <property type="entry name" value="ARM_TT21_5th"/>
</dbReference>
<dbReference type="SMART" id="SM00028">
    <property type="entry name" value="TPR"/>
    <property type="match status" value="9"/>
</dbReference>
<dbReference type="GO" id="GO:0030991">
    <property type="term" value="C:intraciliary transport particle A"/>
    <property type="evidence" value="ECO:0007669"/>
    <property type="project" value="TreeGrafter"/>
</dbReference>
<gene>
    <name evidence="9" type="ORF">TELCIR_06676</name>
</gene>
<accession>A0A2G9UPQ5</accession>
<evidence type="ECO:0000259" key="5">
    <source>
        <dbReference type="Pfam" id="PF25060"/>
    </source>
</evidence>
<evidence type="ECO:0000259" key="7">
    <source>
        <dbReference type="Pfam" id="PF25064"/>
    </source>
</evidence>
<feature type="repeat" description="TPR" evidence="4">
    <location>
        <begin position="414"/>
        <end position="447"/>
    </location>
</feature>
<feature type="domain" description="Tetratricopeptide repeat protein 21A/21B C-terminal ARM" evidence="6">
    <location>
        <begin position="742"/>
        <end position="909"/>
    </location>
</feature>
<dbReference type="SUPFAM" id="SSF48452">
    <property type="entry name" value="TPR-like"/>
    <property type="match status" value="4"/>
</dbReference>
<dbReference type="PANTHER" id="PTHR14699">
    <property type="entry name" value="STI2 PROTEIN-RELATED"/>
    <property type="match status" value="1"/>
</dbReference>
<evidence type="ECO:0000256" key="1">
    <source>
        <dbReference type="ARBA" id="ARBA00010935"/>
    </source>
</evidence>
<evidence type="ECO:0000256" key="2">
    <source>
        <dbReference type="ARBA" id="ARBA00022737"/>
    </source>
</evidence>
<dbReference type="Pfam" id="PF25063">
    <property type="entry name" value="ARM_TT21_C"/>
    <property type="match status" value="1"/>
</dbReference>
<evidence type="ECO:0000313" key="9">
    <source>
        <dbReference type="EMBL" id="PIO71430.1"/>
    </source>
</evidence>
<dbReference type="InterPro" id="IPR019734">
    <property type="entry name" value="TPR_rpt"/>
</dbReference>
<dbReference type="EMBL" id="KZ345950">
    <property type="protein sequence ID" value="PIO71430.1"/>
    <property type="molecule type" value="Genomic_DNA"/>
</dbReference>
<feature type="domain" description="Tetratricopeptide repeat protein 21A/21B second ARM" evidence="5">
    <location>
        <begin position="62"/>
        <end position="236"/>
    </location>
</feature>
<keyword evidence="2" id="KW-0677">Repeat</keyword>
<evidence type="ECO:0000259" key="6">
    <source>
        <dbReference type="Pfam" id="PF25063"/>
    </source>
</evidence>
<dbReference type="Gene3D" id="1.25.40.10">
    <property type="entry name" value="Tetratricopeptide repeat domain"/>
    <property type="match status" value="4"/>
</dbReference>